<keyword evidence="1 6" id="KW-0963">Cytoplasm</keyword>
<feature type="binding site" evidence="6">
    <location>
        <position position="83"/>
    </location>
    <ligand>
        <name>S-adenosyl-L-methionine</name>
        <dbReference type="ChEBI" id="CHEBI:59789"/>
    </ligand>
</feature>
<keyword evidence="3 6" id="KW-0489">Methyltransferase</keyword>
<dbReference type="CDD" id="cd02440">
    <property type="entry name" value="AdoMet_MTases"/>
    <property type="match status" value="1"/>
</dbReference>
<gene>
    <name evidence="6 7" type="primary">rsmG</name>
    <name evidence="7" type="ORF">ENJ51_07805</name>
</gene>
<evidence type="ECO:0000256" key="1">
    <source>
        <dbReference type="ARBA" id="ARBA00022490"/>
    </source>
</evidence>
<dbReference type="HAMAP" id="MF_00074">
    <property type="entry name" value="16SrRNA_methyltr_G"/>
    <property type="match status" value="1"/>
</dbReference>
<proteinExistence type="inferred from homology"/>
<organism evidence="7">
    <name type="scientific">Leucothrix mucor</name>
    <dbReference type="NCBI Taxonomy" id="45248"/>
    <lineage>
        <taxon>Bacteria</taxon>
        <taxon>Pseudomonadati</taxon>
        <taxon>Pseudomonadota</taxon>
        <taxon>Gammaproteobacteria</taxon>
        <taxon>Thiotrichales</taxon>
        <taxon>Thiotrichaceae</taxon>
        <taxon>Leucothrix</taxon>
    </lineage>
</organism>
<dbReference type="InterPro" id="IPR003682">
    <property type="entry name" value="rRNA_ssu_MeTfrase_G"/>
</dbReference>
<dbReference type="PANTHER" id="PTHR31760:SF0">
    <property type="entry name" value="S-ADENOSYL-L-METHIONINE-DEPENDENT METHYLTRANSFERASES SUPERFAMILY PROTEIN"/>
    <property type="match status" value="1"/>
</dbReference>
<name>A0A7V2T147_LEUMU</name>
<comment type="function">
    <text evidence="6">Specifically methylates the N7 position of guanine in position 527 of 16S rRNA.</text>
</comment>
<keyword evidence="4 6" id="KW-0808">Transferase</keyword>
<evidence type="ECO:0000256" key="4">
    <source>
        <dbReference type="ARBA" id="ARBA00022679"/>
    </source>
</evidence>
<dbReference type="GO" id="GO:0070043">
    <property type="term" value="F:rRNA (guanine-N7-)-methyltransferase activity"/>
    <property type="evidence" value="ECO:0007669"/>
    <property type="project" value="UniProtKB-UniRule"/>
</dbReference>
<dbReference type="Gene3D" id="3.40.50.150">
    <property type="entry name" value="Vaccinia Virus protein VP39"/>
    <property type="match status" value="1"/>
</dbReference>
<sequence length="211" mass="23658">MTETTENNLWTQGLSALACHPSTEQFKQLKQYVALLHRWNKTYNLTAIREPQQMIPLHIFDSLAVAPFIEGENCLDVGSGGGLPGIPLAIMQPQRAFTLLDTNGKKTRFMQQAAIELGLKNITVVQTRVENWQAENQFDTIISRAFASIIDFVDRSSLHLSKKGQMLAMKGRFPNSELTTLPNEFIVDLSTTLKIPDVSGERCLIKIIRNS</sequence>
<keyword evidence="2 6" id="KW-0698">rRNA processing</keyword>
<evidence type="ECO:0000256" key="3">
    <source>
        <dbReference type="ARBA" id="ARBA00022603"/>
    </source>
</evidence>
<protein>
    <recommendedName>
        <fullName evidence="6">Ribosomal RNA small subunit methyltransferase G</fullName>
        <ecNumber evidence="6">2.1.1.170</ecNumber>
    </recommendedName>
    <alternativeName>
        <fullName evidence="6">16S rRNA 7-methylguanosine methyltransferase</fullName>
        <shortName evidence="6">16S rRNA m7G methyltransferase</shortName>
    </alternativeName>
</protein>
<comment type="catalytic activity">
    <reaction evidence="6">
        <text>guanosine(527) in 16S rRNA + S-adenosyl-L-methionine = N(7)-methylguanosine(527) in 16S rRNA + S-adenosyl-L-homocysteine</text>
        <dbReference type="Rhea" id="RHEA:42732"/>
        <dbReference type="Rhea" id="RHEA-COMP:10209"/>
        <dbReference type="Rhea" id="RHEA-COMP:10210"/>
        <dbReference type="ChEBI" id="CHEBI:57856"/>
        <dbReference type="ChEBI" id="CHEBI:59789"/>
        <dbReference type="ChEBI" id="CHEBI:74269"/>
        <dbReference type="ChEBI" id="CHEBI:74480"/>
        <dbReference type="EC" id="2.1.1.170"/>
    </reaction>
</comment>
<dbReference type="AlphaFoldDB" id="A0A7V2T147"/>
<dbReference type="Proteomes" id="UP000885750">
    <property type="component" value="Unassembled WGS sequence"/>
</dbReference>
<dbReference type="NCBIfam" id="TIGR00138">
    <property type="entry name" value="rsmG_gidB"/>
    <property type="match status" value="1"/>
</dbReference>
<dbReference type="SUPFAM" id="SSF53335">
    <property type="entry name" value="S-adenosyl-L-methionine-dependent methyltransferases"/>
    <property type="match status" value="1"/>
</dbReference>
<dbReference type="GO" id="GO:0005829">
    <property type="term" value="C:cytosol"/>
    <property type="evidence" value="ECO:0007669"/>
    <property type="project" value="TreeGrafter"/>
</dbReference>
<feature type="binding site" evidence="6">
    <location>
        <position position="78"/>
    </location>
    <ligand>
        <name>S-adenosyl-L-methionine</name>
        <dbReference type="ChEBI" id="CHEBI:59789"/>
    </ligand>
</feature>
<comment type="caution">
    <text evidence="7">The sequence shown here is derived from an EMBL/GenBank/DDBJ whole genome shotgun (WGS) entry which is preliminary data.</text>
</comment>
<dbReference type="PIRSF" id="PIRSF003078">
    <property type="entry name" value="GidB"/>
    <property type="match status" value="1"/>
</dbReference>
<comment type="caution">
    <text evidence="6">Lacks conserved residue(s) required for the propagation of feature annotation.</text>
</comment>
<accession>A0A7V2T147</accession>
<dbReference type="Pfam" id="PF02527">
    <property type="entry name" value="GidB"/>
    <property type="match status" value="1"/>
</dbReference>
<evidence type="ECO:0000256" key="5">
    <source>
        <dbReference type="ARBA" id="ARBA00022691"/>
    </source>
</evidence>
<keyword evidence="5 6" id="KW-0949">S-adenosyl-L-methionine</keyword>
<comment type="subcellular location">
    <subcellularLocation>
        <location evidence="6">Cytoplasm</location>
    </subcellularLocation>
</comment>
<dbReference type="EC" id="2.1.1.170" evidence="6"/>
<dbReference type="PANTHER" id="PTHR31760">
    <property type="entry name" value="S-ADENOSYL-L-METHIONINE-DEPENDENT METHYLTRANSFERASES SUPERFAMILY PROTEIN"/>
    <property type="match status" value="1"/>
</dbReference>
<feature type="binding site" evidence="6">
    <location>
        <begin position="129"/>
        <end position="130"/>
    </location>
    <ligand>
        <name>S-adenosyl-L-methionine</name>
        <dbReference type="ChEBI" id="CHEBI:59789"/>
    </ligand>
</feature>
<dbReference type="InterPro" id="IPR029063">
    <property type="entry name" value="SAM-dependent_MTases_sf"/>
</dbReference>
<reference evidence="7" key="1">
    <citation type="journal article" date="2020" name="mSystems">
        <title>Genome- and Community-Level Interaction Insights into Carbon Utilization and Element Cycling Functions of Hydrothermarchaeota in Hydrothermal Sediment.</title>
        <authorList>
            <person name="Zhou Z."/>
            <person name="Liu Y."/>
            <person name="Xu W."/>
            <person name="Pan J."/>
            <person name="Luo Z.H."/>
            <person name="Li M."/>
        </authorList>
    </citation>
    <scope>NUCLEOTIDE SEQUENCE [LARGE SCALE GENOMIC DNA]</scope>
    <source>
        <strain evidence="7">HyVt-493</strain>
    </source>
</reference>
<evidence type="ECO:0000313" key="7">
    <source>
        <dbReference type="EMBL" id="HFC92702.1"/>
    </source>
</evidence>
<evidence type="ECO:0000256" key="6">
    <source>
        <dbReference type="HAMAP-Rule" id="MF_00074"/>
    </source>
</evidence>
<feature type="binding site" evidence="6">
    <location>
        <position position="144"/>
    </location>
    <ligand>
        <name>S-adenosyl-L-methionine</name>
        <dbReference type="ChEBI" id="CHEBI:59789"/>
    </ligand>
</feature>
<evidence type="ECO:0000256" key="2">
    <source>
        <dbReference type="ARBA" id="ARBA00022552"/>
    </source>
</evidence>
<dbReference type="EMBL" id="DRMS01000292">
    <property type="protein sequence ID" value="HFC92702.1"/>
    <property type="molecule type" value="Genomic_DNA"/>
</dbReference>
<comment type="similarity">
    <text evidence="6">Belongs to the methyltransferase superfamily. RNA methyltransferase RsmG family.</text>
</comment>